<comment type="similarity">
    <text evidence="1">Belongs to the RdRP family.</text>
</comment>
<sequence length="1306" mass="146721">MAGMLVFMSNLPPKMTEEGLRIQLLPLITEHGVHDWSCQKPKGKNIGFLSFLRRREGEWFLASYGEQIIPGAIGPDGKQRSRSRLKLLRMSVFCKQSDKPLDPFLYKTLVKAAEDRAHEDENEQEPQKHTVVTFEMRSLSCGHFEYLRDHLAYTADIEWNQQGIAKFARDALIVSFDIQSGPFRVEMPYRIIHDITTCTRPSSLVLTLLEAPRFFGPISDQGIAGIMAQLGLTDSPQPASDTTRTRLSHIPHHTDHRDIMGQCLAYRIELSAADFHLKVKKLKEKDHLNFTYYNFTYYPHGRTYMVDGLQDFRGMINLCSKSIPFDVLFQLQALVQNGYLLPQTVVSILARLHKSSKHTLGAAVNHGVSIGHRVSARTNGTSSISDCNDSNGVGCPGLFSASAVRKIFAQIAFPGPDTKACLFDPNEIWTWLEANEKEVQEGITRPLITERARENRTMIHKVHVTPSRIILLGPEAEAKNRILRKFSHHTGYFARVQFCDEDGQDLFYNPKVSLSEVYDRYKQVLLTGIPIAGRVYQFLGFSHSSLRARAVWFMAPFVDHNGQSQTYHSVIVDLGRFQNIFCPARCAARIGQAFSETPFSVDLDQLGAHVYLLPDVKSADGARVFSDGVGTISRDLMEAIQEAIPHRAGSATCFQIRWAGAKGMLSLDDTLEGMVMRVRSSMIKFESDDKQNLEICDVANKPVPLVLNRQIIKIMEDMGVPDAWFLKAQSRELARLCKITGNVDNTVIFLKRQMIADQMRFFQFIRRLHKLGIDYKKDRFLCSIVETVILREVRLLKHKARIPIEKGVTLFGVMDEFGYLGEDEVYITYGHSDGAPHHRDLHDRLVILTRSPALHPGDVQIRRAIVPPDGHPLRSLTNCIVFSQKGERDLPSQLSGGDLDGDKFHVIYDDVAVEGSKREFKPADYPRVSLLDVGREVTREDMTDFFVNFMSTDQLGVIATRHQILSDMHAAGTLHEGSQMLAEMHSMAVDYSKTGIAVPMSKLDNPPPPLPVSASIDPQTANYTPDSNIFADLIASMAPSPTANIIDRTEIQFEAPVAPATDYDEDDDTGPKYKYYKSEKILGKLYRAIDEKKTWKNDIHLTVNQYDASVWDGVLLYTNRKCEELGGVDWKSALKEARSIRQAYDDQIWNATFEFSEHSSMGLTELEVFTGSIFNKSGKQTPRQRDKSTQLKDEFDRISKWAEDLIRKQGDKPPGDYNDDDTEDEDDAYQGSSPLELSIACLHVGVERATFEPGSNRRGGGDFQSFKIVAAHCALRELEHAIKQGEIAAGVAVMGGGFPGVNAGRS</sequence>
<protein>
    <recommendedName>
        <fullName evidence="1">RNA-dependent RNA polymerase</fullName>
        <ecNumber evidence="1">2.7.7.48</ecNumber>
    </recommendedName>
</protein>
<evidence type="ECO:0000256" key="1">
    <source>
        <dbReference type="RuleBase" id="RU363098"/>
    </source>
</evidence>
<keyword evidence="1" id="KW-0694">RNA-binding</keyword>
<dbReference type="GO" id="GO:0003723">
    <property type="term" value="F:RNA binding"/>
    <property type="evidence" value="ECO:0007669"/>
    <property type="project" value="UniProtKB-KW"/>
</dbReference>
<evidence type="ECO:0000313" key="6">
    <source>
        <dbReference type="Proteomes" id="UP001295740"/>
    </source>
</evidence>
<dbReference type="Pfam" id="PF25358">
    <property type="entry name" value="PH_fung_RdRP"/>
    <property type="match status" value="1"/>
</dbReference>
<dbReference type="Pfam" id="PF05183">
    <property type="entry name" value="RdRP"/>
    <property type="match status" value="1"/>
</dbReference>
<dbReference type="InterPro" id="IPR057596">
    <property type="entry name" value="RDRP_core"/>
</dbReference>
<comment type="catalytic activity">
    <reaction evidence="1">
        <text>RNA(n) + a ribonucleoside 5'-triphosphate = RNA(n+1) + diphosphate</text>
        <dbReference type="Rhea" id="RHEA:21248"/>
        <dbReference type="Rhea" id="RHEA-COMP:14527"/>
        <dbReference type="Rhea" id="RHEA-COMP:17342"/>
        <dbReference type="ChEBI" id="CHEBI:33019"/>
        <dbReference type="ChEBI" id="CHEBI:61557"/>
        <dbReference type="ChEBI" id="CHEBI:140395"/>
        <dbReference type="EC" id="2.7.7.48"/>
    </reaction>
</comment>
<dbReference type="GO" id="GO:0030422">
    <property type="term" value="P:siRNA processing"/>
    <property type="evidence" value="ECO:0007669"/>
    <property type="project" value="TreeGrafter"/>
</dbReference>
<gene>
    <name evidence="5" type="ORF">KHLLAP_LOCUS12473</name>
</gene>
<dbReference type="PANTHER" id="PTHR23079">
    <property type="entry name" value="RNA-DEPENDENT RNA POLYMERASE"/>
    <property type="match status" value="1"/>
</dbReference>
<comment type="caution">
    <text evidence="5">The sequence shown here is derived from an EMBL/GenBank/DDBJ whole genome shotgun (WGS) entry which is preliminary data.</text>
</comment>
<dbReference type="GO" id="GO:0003968">
    <property type="term" value="F:RNA-directed RNA polymerase activity"/>
    <property type="evidence" value="ECO:0007669"/>
    <property type="project" value="UniProtKB-KW"/>
</dbReference>
<evidence type="ECO:0000259" key="3">
    <source>
        <dbReference type="Pfam" id="PF05183"/>
    </source>
</evidence>
<evidence type="ECO:0000256" key="2">
    <source>
        <dbReference type="SAM" id="MobiDB-lite"/>
    </source>
</evidence>
<accession>A0AAI8YP96</accession>
<dbReference type="InterPro" id="IPR057503">
    <property type="entry name" value="PH_RdRP"/>
</dbReference>
<keyword evidence="6" id="KW-1185">Reference proteome</keyword>
<dbReference type="Proteomes" id="UP001295740">
    <property type="component" value="Unassembled WGS sequence"/>
</dbReference>
<name>A0AAI8YP96_9PEZI</name>
<feature type="domain" description="RdRP-like PH" evidence="4">
    <location>
        <begin position="133"/>
        <end position="288"/>
    </location>
</feature>
<dbReference type="PANTHER" id="PTHR23079:SF17">
    <property type="entry name" value="RNA-DEPENDENT RNA POLYMERASE"/>
    <property type="match status" value="1"/>
</dbReference>
<keyword evidence="1" id="KW-0696">RNA-directed RNA polymerase</keyword>
<reference evidence="5" key="1">
    <citation type="submission" date="2023-10" db="EMBL/GenBank/DDBJ databases">
        <authorList>
            <person name="Hackl T."/>
        </authorList>
    </citation>
    <scope>NUCLEOTIDE SEQUENCE</scope>
</reference>
<proteinExistence type="inferred from homology"/>
<dbReference type="EC" id="2.7.7.48" evidence="1"/>
<evidence type="ECO:0000259" key="4">
    <source>
        <dbReference type="Pfam" id="PF25358"/>
    </source>
</evidence>
<feature type="region of interest" description="Disordered" evidence="2">
    <location>
        <begin position="1208"/>
        <end position="1230"/>
    </location>
</feature>
<dbReference type="EMBL" id="CAUWAG010000018">
    <property type="protein sequence ID" value="CAJ2512005.1"/>
    <property type="molecule type" value="Genomic_DNA"/>
</dbReference>
<keyword evidence="1" id="KW-0548">Nucleotidyltransferase</keyword>
<dbReference type="InterPro" id="IPR007855">
    <property type="entry name" value="RDRP"/>
</dbReference>
<feature type="compositionally biased region" description="Acidic residues" evidence="2">
    <location>
        <begin position="1217"/>
        <end position="1228"/>
    </location>
</feature>
<dbReference type="GO" id="GO:0031380">
    <property type="term" value="C:nuclear RNA-directed RNA polymerase complex"/>
    <property type="evidence" value="ECO:0007669"/>
    <property type="project" value="TreeGrafter"/>
</dbReference>
<evidence type="ECO:0000313" key="5">
    <source>
        <dbReference type="EMBL" id="CAJ2512005.1"/>
    </source>
</evidence>
<keyword evidence="1" id="KW-0808">Transferase</keyword>
<organism evidence="5 6">
    <name type="scientific">Anthostomella pinea</name>
    <dbReference type="NCBI Taxonomy" id="933095"/>
    <lineage>
        <taxon>Eukaryota</taxon>
        <taxon>Fungi</taxon>
        <taxon>Dikarya</taxon>
        <taxon>Ascomycota</taxon>
        <taxon>Pezizomycotina</taxon>
        <taxon>Sordariomycetes</taxon>
        <taxon>Xylariomycetidae</taxon>
        <taxon>Xylariales</taxon>
        <taxon>Xylariaceae</taxon>
        <taxon>Anthostomella</taxon>
    </lineage>
</organism>
<feature type="domain" description="RDRP core" evidence="3">
    <location>
        <begin position="464"/>
        <end position="1089"/>
    </location>
</feature>